<dbReference type="RefSeq" id="WP_259314235.1">
    <property type="nucleotide sequence ID" value="NZ_CP087164.1"/>
</dbReference>
<dbReference type="SMART" id="SM00342">
    <property type="entry name" value="HTH_ARAC"/>
    <property type="match status" value="1"/>
</dbReference>
<dbReference type="InterPro" id="IPR050204">
    <property type="entry name" value="AraC_XylS_family_regulators"/>
</dbReference>
<sequence length="319" mass="35814">MTVHISTALVQRNERFDYWADASSRMFAPLEGAPVSDSPFWGRMDTHALGAVQLTDLAATGHSVHRSARHIAAYDPEVFKLSLQLRGSSVISQQDRVAHLRPGDMTLYESSRPYSVRGMAPFEMAIFVFPRNLFRLSLRRMEGRTATRIAGDSGIADVIGPFLRALTARASRGELPARCDELGEGVVDLVSALYARGPDGEPPVGRTERDTQLTAIKAFIEEHLRDDDLSPDLVARAHYVSKRHLYKLFETEDVGVSEYIRHQRLERCRQDLRDPALGHESLSRIAADWGFTRAEHFSRLFRSAYGCSPSEYRSGRDIP</sequence>
<dbReference type="InterPro" id="IPR020449">
    <property type="entry name" value="Tscrpt_reg_AraC-type_HTH"/>
</dbReference>
<dbReference type="EMBL" id="CP087164">
    <property type="protein sequence ID" value="UGS34568.1"/>
    <property type="molecule type" value="Genomic_DNA"/>
</dbReference>
<evidence type="ECO:0000256" key="1">
    <source>
        <dbReference type="ARBA" id="ARBA00023015"/>
    </source>
</evidence>
<dbReference type="GO" id="GO:0043565">
    <property type="term" value="F:sequence-specific DNA binding"/>
    <property type="evidence" value="ECO:0007669"/>
    <property type="project" value="InterPro"/>
</dbReference>
<dbReference type="InterPro" id="IPR009057">
    <property type="entry name" value="Homeodomain-like_sf"/>
</dbReference>
<proteinExistence type="predicted"/>
<dbReference type="PROSITE" id="PS01124">
    <property type="entry name" value="HTH_ARAC_FAMILY_2"/>
    <property type="match status" value="1"/>
</dbReference>
<dbReference type="PRINTS" id="PR00032">
    <property type="entry name" value="HTHARAC"/>
</dbReference>
<reference evidence="5" key="1">
    <citation type="journal article" date="2022" name="Int. J. Syst. Evol. Microbiol.">
        <title>Pseudomonas aegrilactucae sp. nov. and Pseudomonas morbosilactucae sp. nov., pathogens causing bacterial rot of lettuce in Japan.</title>
        <authorList>
            <person name="Sawada H."/>
            <person name="Fujikawa T."/>
            <person name="Satou M."/>
        </authorList>
    </citation>
    <scope>NUCLEOTIDE SEQUENCE</scope>
    <source>
        <strain evidence="5">0166_1</strain>
    </source>
</reference>
<dbReference type="PANTHER" id="PTHR46796:SF6">
    <property type="entry name" value="ARAC SUBFAMILY"/>
    <property type="match status" value="1"/>
</dbReference>
<name>A0A9E6XUY1_9ACTN</name>
<dbReference type="Pfam" id="PF14525">
    <property type="entry name" value="AraC_binding_2"/>
    <property type="match status" value="1"/>
</dbReference>
<evidence type="ECO:0000256" key="2">
    <source>
        <dbReference type="ARBA" id="ARBA00023125"/>
    </source>
</evidence>
<keyword evidence="1" id="KW-0805">Transcription regulation</keyword>
<gene>
    <name evidence="5" type="primary">feaR</name>
    <name evidence="5" type="ORF">DSM104329_00947</name>
</gene>
<feature type="domain" description="HTH araC/xylS-type" evidence="4">
    <location>
        <begin position="214"/>
        <end position="315"/>
    </location>
</feature>
<dbReference type="InterPro" id="IPR035418">
    <property type="entry name" value="AraC-bd_2"/>
</dbReference>
<dbReference type="PANTHER" id="PTHR46796">
    <property type="entry name" value="HTH-TYPE TRANSCRIPTIONAL ACTIVATOR RHAS-RELATED"/>
    <property type="match status" value="1"/>
</dbReference>
<dbReference type="GO" id="GO:0003700">
    <property type="term" value="F:DNA-binding transcription factor activity"/>
    <property type="evidence" value="ECO:0007669"/>
    <property type="project" value="InterPro"/>
</dbReference>
<evidence type="ECO:0000313" key="5">
    <source>
        <dbReference type="EMBL" id="UGS34568.1"/>
    </source>
</evidence>
<dbReference type="SUPFAM" id="SSF46689">
    <property type="entry name" value="Homeodomain-like"/>
    <property type="match status" value="1"/>
</dbReference>
<keyword evidence="2" id="KW-0238">DNA-binding</keyword>
<dbReference type="AlphaFoldDB" id="A0A9E6XUY1"/>
<dbReference type="Proteomes" id="UP001162834">
    <property type="component" value="Chromosome"/>
</dbReference>
<organism evidence="5 6">
    <name type="scientific">Capillimicrobium parvum</name>
    <dbReference type="NCBI Taxonomy" id="2884022"/>
    <lineage>
        <taxon>Bacteria</taxon>
        <taxon>Bacillati</taxon>
        <taxon>Actinomycetota</taxon>
        <taxon>Thermoleophilia</taxon>
        <taxon>Solirubrobacterales</taxon>
        <taxon>Capillimicrobiaceae</taxon>
        <taxon>Capillimicrobium</taxon>
    </lineage>
</organism>
<dbReference type="Pfam" id="PF12833">
    <property type="entry name" value="HTH_18"/>
    <property type="match status" value="1"/>
</dbReference>
<evidence type="ECO:0000313" key="6">
    <source>
        <dbReference type="Proteomes" id="UP001162834"/>
    </source>
</evidence>
<dbReference type="Gene3D" id="1.10.10.60">
    <property type="entry name" value="Homeodomain-like"/>
    <property type="match status" value="1"/>
</dbReference>
<keyword evidence="6" id="KW-1185">Reference proteome</keyword>
<dbReference type="KEGG" id="sbae:DSM104329_00947"/>
<evidence type="ECO:0000259" key="4">
    <source>
        <dbReference type="PROSITE" id="PS01124"/>
    </source>
</evidence>
<accession>A0A9E6XUY1</accession>
<keyword evidence="3" id="KW-0804">Transcription</keyword>
<dbReference type="InterPro" id="IPR018060">
    <property type="entry name" value="HTH_AraC"/>
</dbReference>
<protein>
    <submittedName>
        <fullName evidence="5">Transcriptional activator FeaR</fullName>
    </submittedName>
</protein>
<evidence type="ECO:0000256" key="3">
    <source>
        <dbReference type="ARBA" id="ARBA00023163"/>
    </source>
</evidence>